<protein>
    <submittedName>
        <fullName evidence="2">Uncharacterized protein</fullName>
    </submittedName>
</protein>
<keyword evidence="1" id="KW-1133">Transmembrane helix</keyword>
<sequence>MEELRIVGYVICGILALILLLFFVTTVYKWRVVDEVFRIPSEHASETAPLAAIIGWCALAQSIFLIRSIALTDAEALLTYTTTLFQVSLFILVATKIPKKFTLSILVPSLLAIITLCYGLFQHSDFSSISNAMYVILLLVAAAGAFVALVALHWKTREKLIVKVTKAEKQIKKAKKWFLFGANEV</sequence>
<dbReference type="EMBL" id="BRYB01001488">
    <property type="protein sequence ID" value="GMI26895.1"/>
    <property type="molecule type" value="Genomic_DNA"/>
</dbReference>
<gene>
    <name evidence="2" type="ORF">TeGR_g11713</name>
</gene>
<evidence type="ECO:0000313" key="2">
    <source>
        <dbReference type="EMBL" id="GMI26895.1"/>
    </source>
</evidence>
<organism evidence="2 3">
    <name type="scientific">Tetraparma gracilis</name>
    <dbReference type="NCBI Taxonomy" id="2962635"/>
    <lineage>
        <taxon>Eukaryota</taxon>
        <taxon>Sar</taxon>
        <taxon>Stramenopiles</taxon>
        <taxon>Ochrophyta</taxon>
        <taxon>Bolidophyceae</taxon>
        <taxon>Parmales</taxon>
        <taxon>Triparmaceae</taxon>
        <taxon>Tetraparma</taxon>
    </lineage>
</organism>
<feature type="transmembrane region" description="Helical" evidence="1">
    <location>
        <begin position="6"/>
        <end position="28"/>
    </location>
</feature>
<name>A0ABQ6MIA1_9STRA</name>
<keyword evidence="1" id="KW-0472">Membrane</keyword>
<keyword evidence="1" id="KW-0812">Transmembrane</keyword>
<keyword evidence="3" id="KW-1185">Reference proteome</keyword>
<evidence type="ECO:0000256" key="1">
    <source>
        <dbReference type="SAM" id="Phobius"/>
    </source>
</evidence>
<comment type="caution">
    <text evidence="2">The sequence shown here is derived from an EMBL/GenBank/DDBJ whole genome shotgun (WGS) entry which is preliminary data.</text>
</comment>
<feature type="transmembrane region" description="Helical" evidence="1">
    <location>
        <begin position="133"/>
        <end position="154"/>
    </location>
</feature>
<feature type="transmembrane region" description="Helical" evidence="1">
    <location>
        <begin position="101"/>
        <end position="121"/>
    </location>
</feature>
<evidence type="ECO:0000313" key="3">
    <source>
        <dbReference type="Proteomes" id="UP001165060"/>
    </source>
</evidence>
<feature type="transmembrane region" description="Helical" evidence="1">
    <location>
        <begin position="49"/>
        <end position="70"/>
    </location>
</feature>
<feature type="transmembrane region" description="Helical" evidence="1">
    <location>
        <begin position="76"/>
        <end position="94"/>
    </location>
</feature>
<reference evidence="2 3" key="1">
    <citation type="journal article" date="2023" name="Commun. Biol.">
        <title>Genome analysis of Parmales, the sister group of diatoms, reveals the evolutionary specialization of diatoms from phago-mixotrophs to photoautotrophs.</title>
        <authorList>
            <person name="Ban H."/>
            <person name="Sato S."/>
            <person name="Yoshikawa S."/>
            <person name="Yamada K."/>
            <person name="Nakamura Y."/>
            <person name="Ichinomiya M."/>
            <person name="Sato N."/>
            <person name="Blanc-Mathieu R."/>
            <person name="Endo H."/>
            <person name="Kuwata A."/>
            <person name="Ogata H."/>
        </authorList>
    </citation>
    <scope>NUCLEOTIDE SEQUENCE [LARGE SCALE GENOMIC DNA]</scope>
</reference>
<accession>A0ABQ6MIA1</accession>
<proteinExistence type="predicted"/>
<dbReference type="Proteomes" id="UP001165060">
    <property type="component" value="Unassembled WGS sequence"/>
</dbReference>